<gene>
    <name evidence="2" type="ORF">TSACC_23072</name>
</gene>
<dbReference type="FunCoup" id="A0A146GB37">
    <property type="interactions" value="541"/>
</dbReference>
<evidence type="ECO:0000259" key="1">
    <source>
        <dbReference type="Pfam" id="PF01494"/>
    </source>
</evidence>
<dbReference type="Gene3D" id="3.50.50.60">
    <property type="entry name" value="FAD/NAD(P)-binding domain"/>
    <property type="match status" value="1"/>
</dbReference>
<dbReference type="AlphaFoldDB" id="A0A146GB37"/>
<accession>A0A146GB37</accession>
<dbReference type="NCBIfam" id="TIGR02032">
    <property type="entry name" value="GG-red-SF"/>
    <property type="match status" value="1"/>
</dbReference>
<comment type="caution">
    <text evidence="2">The sequence shown here is derived from an EMBL/GenBank/DDBJ whole genome shotgun (WGS) entry which is preliminary data.</text>
</comment>
<proteinExistence type="predicted"/>
<organism evidence="2 3">
    <name type="scientific">Terrimicrobium sacchariphilum</name>
    <dbReference type="NCBI Taxonomy" id="690879"/>
    <lineage>
        <taxon>Bacteria</taxon>
        <taxon>Pseudomonadati</taxon>
        <taxon>Verrucomicrobiota</taxon>
        <taxon>Terrimicrobiia</taxon>
        <taxon>Terrimicrobiales</taxon>
        <taxon>Terrimicrobiaceae</taxon>
        <taxon>Terrimicrobium</taxon>
    </lineage>
</organism>
<dbReference type="InterPro" id="IPR036188">
    <property type="entry name" value="FAD/NAD-bd_sf"/>
</dbReference>
<keyword evidence="3" id="KW-1185">Reference proteome</keyword>
<dbReference type="Proteomes" id="UP000076023">
    <property type="component" value="Unassembled WGS sequence"/>
</dbReference>
<dbReference type="InterPro" id="IPR011777">
    <property type="entry name" value="Geranylgeranyl_Rdtase_fam"/>
</dbReference>
<dbReference type="PRINTS" id="PR00420">
    <property type="entry name" value="RNGMNOXGNASE"/>
</dbReference>
<dbReference type="GO" id="GO:0016628">
    <property type="term" value="F:oxidoreductase activity, acting on the CH-CH group of donors, NAD or NADP as acceptor"/>
    <property type="evidence" value="ECO:0007669"/>
    <property type="project" value="InterPro"/>
</dbReference>
<name>A0A146GB37_TERSA</name>
<dbReference type="InterPro" id="IPR050407">
    <property type="entry name" value="Geranylgeranyl_reductase"/>
</dbReference>
<dbReference type="InterPro" id="IPR002938">
    <property type="entry name" value="FAD-bd"/>
</dbReference>
<reference evidence="3" key="1">
    <citation type="journal article" date="2017" name="Genome Announc.">
        <title>Draft Genome Sequence of Terrimicrobium sacchariphilum NM-5T, a Facultative Anaerobic Soil Bacterium of the Class Spartobacteria.</title>
        <authorList>
            <person name="Qiu Y.L."/>
            <person name="Tourlousse D.M."/>
            <person name="Matsuura N."/>
            <person name="Ohashi A."/>
            <person name="Sekiguchi Y."/>
        </authorList>
    </citation>
    <scope>NUCLEOTIDE SEQUENCE [LARGE SCALE GENOMIC DNA]</scope>
    <source>
        <strain evidence="3">NM-5</strain>
    </source>
</reference>
<feature type="domain" description="FAD-binding" evidence="1">
    <location>
        <begin position="12"/>
        <end position="172"/>
    </location>
</feature>
<dbReference type="GO" id="GO:0071949">
    <property type="term" value="F:FAD binding"/>
    <property type="evidence" value="ECO:0007669"/>
    <property type="project" value="InterPro"/>
</dbReference>
<evidence type="ECO:0000313" key="2">
    <source>
        <dbReference type="EMBL" id="GAT34640.1"/>
    </source>
</evidence>
<sequence>MHLENPDPGTVYDVAIVGAGPAGSTAARLLAEGGARVALIDKAALPRYKTCGGGVLGRAYRRLPDIAHCAVEREFRTIALNFLDGGPTLSATRKEPLVHMTMRPELDHRLALAARDAGAELVESCPIRCITEHADGVTLESDTHHFHARFVIGADGIHSVVAKAGGWSDLPHLAPALEWEVTVAPEDFARIQGDARFDFDVIESGYAWVFPKHDHLSIGILSVTPRYRDLQKRLEEYMSRLALGDIVKIDRHGWLIPLAPRREPLARGRILLVGDAAGLVDPITAEGISNSLLSGQLAATALLESQFDPNAVADRYLSLLRPAVLNELRAARLLARFLYKHAGLRRWAFRRHGQRLVDFVADIAAGDRGYCETLLKSASYLKLLRR</sequence>
<dbReference type="PANTHER" id="PTHR42685:SF22">
    <property type="entry name" value="CONDITIONED MEDIUM FACTOR RECEPTOR 1"/>
    <property type="match status" value="1"/>
</dbReference>
<dbReference type="Pfam" id="PF01494">
    <property type="entry name" value="FAD_binding_3"/>
    <property type="match status" value="1"/>
</dbReference>
<dbReference type="SUPFAM" id="SSF51905">
    <property type="entry name" value="FAD/NAD(P)-binding domain"/>
    <property type="match status" value="1"/>
</dbReference>
<dbReference type="InParanoid" id="A0A146GB37"/>
<evidence type="ECO:0000313" key="3">
    <source>
        <dbReference type="Proteomes" id="UP000076023"/>
    </source>
</evidence>
<dbReference type="PANTHER" id="PTHR42685">
    <property type="entry name" value="GERANYLGERANYL DIPHOSPHATE REDUCTASE"/>
    <property type="match status" value="1"/>
</dbReference>
<protein>
    <submittedName>
        <fullName evidence="2">Geranylgeranyl reductase family</fullName>
    </submittedName>
</protein>
<dbReference type="STRING" id="690879.TSACC_23072"/>
<dbReference type="EMBL" id="BDCO01000002">
    <property type="protein sequence ID" value="GAT34640.1"/>
    <property type="molecule type" value="Genomic_DNA"/>
</dbReference>